<proteinExistence type="predicted"/>
<organism evidence="1 2">
    <name type="scientific">Dictyobacter vulcani</name>
    <dbReference type="NCBI Taxonomy" id="2607529"/>
    <lineage>
        <taxon>Bacteria</taxon>
        <taxon>Bacillati</taxon>
        <taxon>Chloroflexota</taxon>
        <taxon>Ktedonobacteria</taxon>
        <taxon>Ktedonobacterales</taxon>
        <taxon>Dictyobacteraceae</taxon>
        <taxon>Dictyobacter</taxon>
    </lineage>
</organism>
<gene>
    <name evidence="1" type="ORF">KDW_57890</name>
</gene>
<comment type="caution">
    <text evidence="1">The sequence shown here is derived from an EMBL/GenBank/DDBJ whole genome shotgun (WGS) entry which is preliminary data.</text>
</comment>
<accession>A0A5J4KYI4</accession>
<keyword evidence="2" id="KW-1185">Reference proteome</keyword>
<sequence length="72" mass="8375">MAYFQTATSSHAKAAHLYLRLGDSIKVITQAEYLQWAEKSSNVPPCPSVRAFIRERQGRQWRRQLLRQGDKQ</sequence>
<evidence type="ECO:0000313" key="1">
    <source>
        <dbReference type="EMBL" id="GER91627.1"/>
    </source>
</evidence>
<evidence type="ECO:0000313" key="2">
    <source>
        <dbReference type="Proteomes" id="UP000326912"/>
    </source>
</evidence>
<dbReference type="AlphaFoldDB" id="A0A5J4KYI4"/>
<name>A0A5J4KYI4_9CHLR</name>
<protein>
    <submittedName>
        <fullName evidence="1">Uncharacterized protein</fullName>
    </submittedName>
</protein>
<dbReference type="Proteomes" id="UP000326912">
    <property type="component" value="Unassembled WGS sequence"/>
</dbReference>
<dbReference type="EMBL" id="BKZW01000004">
    <property type="protein sequence ID" value="GER91627.1"/>
    <property type="molecule type" value="Genomic_DNA"/>
</dbReference>
<dbReference type="RefSeq" id="WP_151759250.1">
    <property type="nucleotide sequence ID" value="NZ_BKZW01000004.1"/>
</dbReference>
<reference evidence="1 2" key="1">
    <citation type="submission" date="2019-10" db="EMBL/GenBank/DDBJ databases">
        <title>Dictyobacter vulcani sp. nov., within the class Ktedonobacteria, isolated from soil of volcanic Mt. Zao.</title>
        <authorList>
            <person name="Zheng Y."/>
            <person name="Wang C.M."/>
            <person name="Sakai Y."/>
            <person name="Abe K."/>
            <person name="Yokota A."/>
            <person name="Yabe S."/>
        </authorList>
    </citation>
    <scope>NUCLEOTIDE SEQUENCE [LARGE SCALE GENOMIC DNA]</scope>
    <source>
        <strain evidence="1 2">W12</strain>
    </source>
</reference>